<evidence type="ECO:0000313" key="4">
    <source>
        <dbReference type="Proteomes" id="UP001165341"/>
    </source>
</evidence>
<evidence type="ECO:0000256" key="1">
    <source>
        <dbReference type="SAM" id="MobiDB-lite"/>
    </source>
</evidence>
<feature type="region of interest" description="Disordered" evidence="1">
    <location>
        <begin position="296"/>
        <end position="373"/>
    </location>
</feature>
<organism evidence="3 4">
    <name type="scientific">Cryobacterium zhongshanensis</name>
    <dbReference type="NCBI Taxonomy" id="2928153"/>
    <lineage>
        <taxon>Bacteria</taxon>
        <taxon>Bacillati</taxon>
        <taxon>Actinomycetota</taxon>
        <taxon>Actinomycetes</taxon>
        <taxon>Micrococcales</taxon>
        <taxon>Microbacteriaceae</taxon>
        <taxon>Cryobacterium</taxon>
    </lineage>
</organism>
<name>A0AA41QZF0_9MICO</name>
<comment type="caution">
    <text evidence="3">The sequence shown here is derived from an EMBL/GenBank/DDBJ whole genome shotgun (WGS) entry which is preliminary data.</text>
</comment>
<feature type="transmembrane region" description="Helical" evidence="2">
    <location>
        <begin position="32"/>
        <end position="54"/>
    </location>
</feature>
<proteinExistence type="predicted"/>
<accession>A0AA41QZF0</accession>
<protein>
    <submittedName>
        <fullName evidence="3">Uncharacterized protein</fullName>
    </submittedName>
</protein>
<keyword evidence="4" id="KW-1185">Reference proteome</keyword>
<keyword evidence="2" id="KW-0472">Membrane</keyword>
<evidence type="ECO:0000313" key="3">
    <source>
        <dbReference type="EMBL" id="MCI4659614.1"/>
    </source>
</evidence>
<dbReference type="Proteomes" id="UP001165341">
    <property type="component" value="Unassembled WGS sequence"/>
</dbReference>
<sequence>MSDETQGTQRPERARANRFAGLVANTPRPTRIAVAITVVAVMVVGVTAGASGIVQAVNKAAHSSALTANDQATVALATARETNAATSTTLSAGIVAGAALSAKVTALVGAAAGLADPGALTALEAASKRLGDTVASIAADRRLDLSTGVSIVTAVADTTVPALPPDAETDAIASATSYINRLTADASGSVKGNAYLTATIEKATKAVHDAFAPVVNSVPAGGQARLDASASAGTPERDALTAAIAAVNNDDSALDTLWAYTQAGIAAKSSHDAVEAQKAADAAAAAQKAAEQAAATVQAKSRSSSGGSAKSGSTSGSSSSAGGSSSSGSSSSSGGSASSSTAPKDGSPTWYPLQIHAGGSDCQGAGGGQQVSYGSTLQPPANAFSVNTYEIPGYGWGVKWTCDTGW</sequence>
<feature type="compositionally biased region" description="Low complexity" evidence="1">
    <location>
        <begin position="296"/>
        <end position="342"/>
    </location>
</feature>
<reference evidence="3" key="1">
    <citation type="submission" date="2022-03" db="EMBL/GenBank/DDBJ databases">
        <title>Cryobacterium sp. nov. strain ZS14-85, isolated from Antarctic soil.</title>
        <authorList>
            <person name="Li J."/>
            <person name="Niu G."/>
        </authorList>
    </citation>
    <scope>NUCLEOTIDE SEQUENCE</scope>
    <source>
        <strain evidence="3">ZS14-85</strain>
    </source>
</reference>
<keyword evidence="2" id="KW-0812">Transmembrane</keyword>
<dbReference type="AlphaFoldDB" id="A0AA41QZF0"/>
<dbReference type="RefSeq" id="WP_243013105.1">
    <property type="nucleotide sequence ID" value="NZ_JALGAR010000006.1"/>
</dbReference>
<keyword evidence="2" id="KW-1133">Transmembrane helix</keyword>
<evidence type="ECO:0000256" key="2">
    <source>
        <dbReference type="SAM" id="Phobius"/>
    </source>
</evidence>
<dbReference type="EMBL" id="JALGAR010000006">
    <property type="protein sequence ID" value="MCI4659614.1"/>
    <property type="molecule type" value="Genomic_DNA"/>
</dbReference>
<gene>
    <name evidence="3" type="ORF">MQH31_17560</name>
</gene>